<dbReference type="Proteomes" id="UP000006174">
    <property type="component" value="Unassembled WGS sequence"/>
</dbReference>
<comment type="caution">
    <text evidence="1">The sequence shown here is derived from an EMBL/GenBank/DDBJ whole genome shotgun (WGS) entry which is preliminary data.</text>
</comment>
<dbReference type="EMBL" id="CAGI01000171">
    <property type="protein sequence ID" value="CCF52174.1"/>
    <property type="molecule type" value="Genomic_DNA"/>
</dbReference>
<proteinExistence type="predicted"/>
<dbReference type="eggNOG" id="KOG0017">
    <property type="taxonomic scope" value="Eukaryota"/>
</dbReference>
<reference evidence="1 2" key="1">
    <citation type="journal article" date="2012" name="Plant Cell">
        <title>Genome comparison of barley and maize smut fungi reveals targeted loss of RNA silencing components and species-specific presence of transposable elements.</title>
        <authorList>
            <person name="Laurie J.D."/>
            <person name="Ali S."/>
            <person name="Linning R."/>
            <person name="Mannhaupt G."/>
            <person name="Wong P."/>
            <person name="Gueldener U."/>
            <person name="Muensterkoetter M."/>
            <person name="Moore R."/>
            <person name="Kahmann R."/>
            <person name="Bakkeren G."/>
            <person name="Schirawski J."/>
        </authorList>
    </citation>
    <scope>NUCLEOTIDE SEQUENCE [LARGE SCALE GENOMIC DNA]</scope>
    <source>
        <strain evidence="2">Uh4875-4</strain>
    </source>
</reference>
<dbReference type="STRING" id="1128400.I2FZ31"/>
<dbReference type="CDD" id="cd09272">
    <property type="entry name" value="RNase_HI_RT_Ty1"/>
    <property type="match status" value="1"/>
</dbReference>
<dbReference type="HOGENOM" id="CLU_001650_6_2_1"/>
<evidence type="ECO:0000313" key="1">
    <source>
        <dbReference type="EMBL" id="CCF52174.1"/>
    </source>
</evidence>
<gene>
    <name evidence="1" type="ORF">UHOR_08458</name>
</gene>
<sequence>MSDGDIKTQYPILIGKLLWVATTVQPDLSFTINTLTWHMSKLTESVMQAALWVMKYLNQTCNEVLWLGGKGKDKLVIAAYTDTNWASDPNTNWQSTSGSVVQVFGSLVTWNSHVQKYNTGCIQIAKDQALHSKLKHIDMKYHLIRHHVLEGNIVMQYIQTDDNITDYLTKLVSQQLLKCTRQHLGMANLDSSHHSVCEEESKNA</sequence>
<keyword evidence="2" id="KW-1185">Reference proteome</keyword>
<organism evidence="1 2">
    <name type="scientific">Ustilago hordei</name>
    <name type="common">Barley covered smut fungus</name>
    <dbReference type="NCBI Taxonomy" id="120017"/>
    <lineage>
        <taxon>Eukaryota</taxon>
        <taxon>Fungi</taxon>
        <taxon>Dikarya</taxon>
        <taxon>Basidiomycota</taxon>
        <taxon>Ustilaginomycotina</taxon>
        <taxon>Ustilaginomycetes</taxon>
        <taxon>Ustilaginales</taxon>
        <taxon>Ustilaginaceae</taxon>
        <taxon>Ustilago</taxon>
    </lineage>
</organism>
<dbReference type="PANTHER" id="PTHR11439">
    <property type="entry name" value="GAG-POL-RELATED RETROTRANSPOSON"/>
    <property type="match status" value="1"/>
</dbReference>
<name>I2FZ31_USTHO</name>
<dbReference type="OrthoDB" id="3344688at2759"/>
<evidence type="ECO:0008006" key="3">
    <source>
        <dbReference type="Google" id="ProtNLM"/>
    </source>
</evidence>
<evidence type="ECO:0000313" key="2">
    <source>
        <dbReference type="Proteomes" id="UP000006174"/>
    </source>
</evidence>
<accession>I2FZ31</accession>
<dbReference type="AlphaFoldDB" id="I2FZ31"/>
<protein>
    <recommendedName>
        <fullName evidence="3">Reverse transcriptase Ty1/copia-type domain-containing protein</fullName>
    </recommendedName>
</protein>